<feature type="transmembrane region" description="Helical" evidence="7">
    <location>
        <begin position="485"/>
        <end position="507"/>
    </location>
</feature>
<reference evidence="9 10" key="1">
    <citation type="submission" date="2020-02" db="EMBL/GenBank/DDBJ databases">
        <title>Genome sequence of strain AETb3-4.</title>
        <authorList>
            <person name="Gao J."/>
            <person name="Zhang X."/>
        </authorList>
    </citation>
    <scope>NUCLEOTIDE SEQUENCE [LARGE SCALE GENOMIC DNA]</scope>
    <source>
        <strain evidence="9 10">AETb3-4</strain>
    </source>
</reference>
<evidence type="ECO:0000256" key="5">
    <source>
        <dbReference type="ARBA" id="ARBA00023136"/>
    </source>
</evidence>
<evidence type="ECO:0000256" key="2">
    <source>
        <dbReference type="ARBA" id="ARBA00022475"/>
    </source>
</evidence>
<gene>
    <name evidence="9" type="ORF">G6034_06795</name>
</gene>
<keyword evidence="10" id="KW-1185">Reference proteome</keyword>
<dbReference type="PANTHER" id="PTHR30619">
    <property type="entry name" value="DNA INTERNALIZATION/COMPETENCE PROTEIN COMEC/REC2"/>
    <property type="match status" value="1"/>
</dbReference>
<evidence type="ECO:0000313" key="9">
    <source>
        <dbReference type="EMBL" id="NVM94621.1"/>
    </source>
</evidence>
<comment type="caution">
    <text evidence="9">The sequence shown here is derived from an EMBL/GenBank/DDBJ whole genome shotgun (WGS) entry which is preliminary data.</text>
</comment>
<dbReference type="GO" id="GO:0005886">
    <property type="term" value="C:plasma membrane"/>
    <property type="evidence" value="ECO:0007669"/>
    <property type="project" value="UniProtKB-SubCell"/>
</dbReference>
<feature type="transmembrane region" description="Helical" evidence="7">
    <location>
        <begin position="435"/>
        <end position="451"/>
    </location>
</feature>
<feature type="region of interest" description="Disordered" evidence="6">
    <location>
        <begin position="1"/>
        <end position="42"/>
    </location>
</feature>
<evidence type="ECO:0000256" key="4">
    <source>
        <dbReference type="ARBA" id="ARBA00022989"/>
    </source>
</evidence>
<dbReference type="InterPro" id="IPR052159">
    <property type="entry name" value="Competence_DNA_uptake"/>
</dbReference>
<name>A0A7Y7IGS1_9MICC</name>
<keyword evidence="2" id="KW-1003">Cell membrane</keyword>
<feature type="transmembrane region" description="Helical" evidence="7">
    <location>
        <begin position="172"/>
        <end position="192"/>
    </location>
</feature>
<feature type="compositionally biased region" description="Gly residues" evidence="6">
    <location>
        <begin position="30"/>
        <end position="42"/>
    </location>
</feature>
<organism evidence="9 10">
    <name type="scientific">Arthrobacter wenxiniae</name>
    <dbReference type="NCBI Taxonomy" id="2713570"/>
    <lineage>
        <taxon>Bacteria</taxon>
        <taxon>Bacillati</taxon>
        <taxon>Actinomycetota</taxon>
        <taxon>Actinomycetes</taxon>
        <taxon>Micrococcales</taxon>
        <taxon>Micrococcaceae</taxon>
        <taxon>Arthrobacter</taxon>
    </lineage>
</organism>
<evidence type="ECO:0000256" key="1">
    <source>
        <dbReference type="ARBA" id="ARBA00004651"/>
    </source>
</evidence>
<feature type="transmembrane region" description="Helical" evidence="7">
    <location>
        <begin position="363"/>
        <end position="382"/>
    </location>
</feature>
<keyword evidence="3 7" id="KW-0812">Transmembrane</keyword>
<evidence type="ECO:0000256" key="3">
    <source>
        <dbReference type="ARBA" id="ARBA00022692"/>
    </source>
</evidence>
<proteinExistence type="predicted"/>
<dbReference type="EMBL" id="JAAMFM010000006">
    <property type="protein sequence ID" value="NVM94621.1"/>
    <property type="molecule type" value="Genomic_DNA"/>
</dbReference>
<keyword evidence="5 7" id="KW-0472">Membrane</keyword>
<evidence type="ECO:0000256" key="6">
    <source>
        <dbReference type="SAM" id="MobiDB-lite"/>
    </source>
</evidence>
<evidence type="ECO:0000256" key="7">
    <source>
        <dbReference type="SAM" id="Phobius"/>
    </source>
</evidence>
<dbReference type="AlphaFoldDB" id="A0A7Y7IGS1"/>
<feature type="domain" description="ComEC/Rec2-related protein" evidence="8">
    <location>
        <begin position="339"/>
        <end position="599"/>
    </location>
</feature>
<feature type="transmembrane region" description="Helical" evidence="7">
    <location>
        <begin position="627"/>
        <end position="650"/>
    </location>
</feature>
<feature type="transmembrane region" description="Helical" evidence="7">
    <location>
        <begin position="133"/>
        <end position="151"/>
    </location>
</feature>
<feature type="compositionally biased region" description="Low complexity" evidence="6">
    <location>
        <begin position="16"/>
        <end position="29"/>
    </location>
</feature>
<comment type="subcellular location">
    <subcellularLocation>
        <location evidence="1">Cell membrane</location>
        <topology evidence="1">Multi-pass membrane protein</topology>
    </subcellularLocation>
</comment>
<sequence length="652" mass="65783">MRRPDPRWQRYSRAAVDGTPVDGTPVDGTPVGGGDVGPNAGAGAGHPAFAALPARLPAGLPAGLHPARARRSPADSPAAAVRAGVRRLAARPAGAVDAGRRPRPDLRLLPAVAASWAGAAMAIGQPWEAAACAGASCLALCVAWAAAAWWMQAGRRPDPRRPAAGGGRLAGAAATAALAALCLGTVLVAVALRQHDRQTAPLAVAAASGSQLYLTIEVSEGPRVLNPGMGPPQVAFGAVILHATVRGRALDGPLPVRVVAGMDWAHVPAGSTVSTAGAVAPGGVQEPVAGILRPATAPLDVRPAQGGSPALAFRAGWLTAAHQAWARASPDVAGLLPGMVMGDRSASPPGLDESMKTVGLTHLTAVSGANCTLVLSALMLGLRTLHAPRAAAGAAAVLGLAGFVAVVGPDPSVLRAAVMGGIGCAAMLSGRPRRIGALLSASIVVLLAANPWLALDYAFILSVLATLGLHVMGQRCARWLGAWMPAWAAQAVAIPFAAQLFCAPVIVLLQPRLALYTVPANMAVAPVVALVTTVGTLGMVAAPVLPALASGCALVAGAGSWWVSVVARWMSQLPASALPWPEGGKGVVLMALLNTGLLGALVALVERRRVAEGVRRLRRRLPPECRFLLGFGSLAGCSAVSAALWTAAVLGW</sequence>
<evidence type="ECO:0000259" key="8">
    <source>
        <dbReference type="Pfam" id="PF03772"/>
    </source>
</evidence>
<feature type="transmembrane region" description="Helical" evidence="7">
    <location>
        <begin position="513"/>
        <end position="537"/>
    </location>
</feature>
<accession>A0A7Y7IGS1</accession>
<dbReference type="InterPro" id="IPR004477">
    <property type="entry name" value="ComEC_N"/>
</dbReference>
<dbReference type="Pfam" id="PF03772">
    <property type="entry name" value="Competence"/>
    <property type="match status" value="1"/>
</dbReference>
<keyword evidence="4 7" id="KW-1133">Transmembrane helix</keyword>
<feature type="transmembrane region" description="Helical" evidence="7">
    <location>
        <begin position="389"/>
        <end position="406"/>
    </location>
</feature>
<feature type="transmembrane region" description="Helical" evidence="7">
    <location>
        <begin position="587"/>
        <end position="606"/>
    </location>
</feature>
<dbReference type="PANTHER" id="PTHR30619:SF7">
    <property type="entry name" value="BETA-LACTAMASE DOMAIN PROTEIN"/>
    <property type="match status" value="1"/>
</dbReference>
<dbReference type="NCBIfam" id="TIGR00360">
    <property type="entry name" value="ComEC_N-term"/>
    <property type="match status" value="1"/>
</dbReference>
<protein>
    <submittedName>
        <fullName evidence="9">ComEC/Rec2 family competence protein</fullName>
    </submittedName>
</protein>
<dbReference type="Proteomes" id="UP000543556">
    <property type="component" value="Unassembled WGS sequence"/>
</dbReference>
<evidence type="ECO:0000313" key="10">
    <source>
        <dbReference type="Proteomes" id="UP000543556"/>
    </source>
</evidence>